<dbReference type="InterPro" id="IPR050109">
    <property type="entry name" value="HTH-type_TetR-like_transc_reg"/>
</dbReference>
<dbReference type="InterPro" id="IPR009057">
    <property type="entry name" value="Homeodomain-like_sf"/>
</dbReference>
<dbReference type="PANTHER" id="PTHR30328:SF54">
    <property type="entry name" value="HTH-TYPE TRANSCRIPTIONAL REPRESSOR SCO4008"/>
    <property type="match status" value="1"/>
</dbReference>
<feature type="DNA-binding region" description="H-T-H motif" evidence="2">
    <location>
        <begin position="31"/>
        <end position="50"/>
    </location>
</feature>
<evidence type="ECO:0000313" key="4">
    <source>
        <dbReference type="EMBL" id="MBP2330424.1"/>
    </source>
</evidence>
<keyword evidence="5" id="KW-1185">Reference proteome</keyword>
<gene>
    <name evidence="4" type="ORF">JOF56_010809</name>
</gene>
<dbReference type="PANTHER" id="PTHR30328">
    <property type="entry name" value="TRANSCRIPTIONAL REPRESSOR"/>
    <property type="match status" value="1"/>
</dbReference>
<evidence type="ECO:0000313" key="5">
    <source>
        <dbReference type="Proteomes" id="UP001519332"/>
    </source>
</evidence>
<comment type="caution">
    <text evidence="4">The sequence shown here is derived from an EMBL/GenBank/DDBJ whole genome shotgun (WGS) entry which is preliminary data.</text>
</comment>
<dbReference type="SUPFAM" id="SSF46689">
    <property type="entry name" value="Homeodomain-like"/>
    <property type="match status" value="1"/>
</dbReference>
<dbReference type="Pfam" id="PF00440">
    <property type="entry name" value="TetR_N"/>
    <property type="match status" value="1"/>
</dbReference>
<dbReference type="InterPro" id="IPR036271">
    <property type="entry name" value="Tet_transcr_reg_TetR-rel_C_sf"/>
</dbReference>
<dbReference type="PRINTS" id="PR00455">
    <property type="entry name" value="HTHTETR"/>
</dbReference>
<keyword evidence="1 2" id="KW-0238">DNA-binding</keyword>
<accession>A0ABS4U188</accession>
<protein>
    <submittedName>
        <fullName evidence="4">AcrR family transcriptional regulator</fullName>
    </submittedName>
</protein>
<sequence>MSPTRGTDSTRERIVAAATAEFARHGIAGARIDRIAKNAKTSKERVYAHFASKEDLYRVISAQELAAIAEATRMDPADLPGYAGRVHDYFRAHPERHRIMQWGQLELGSAGSPPDEAIRQTVAHKVEQVRQAQEAGLINAGWAPLDVLVLVNQIATSWVGQPGFDAEQDPGVAAARRATVVAAVERLFPAAGGAPEA</sequence>
<organism evidence="4 5">
    <name type="scientific">Kibdelosporangium banguiense</name>
    <dbReference type="NCBI Taxonomy" id="1365924"/>
    <lineage>
        <taxon>Bacteria</taxon>
        <taxon>Bacillati</taxon>
        <taxon>Actinomycetota</taxon>
        <taxon>Actinomycetes</taxon>
        <taxon>Pseudonocardiales</taxon>
        <taxon>Pseudonocardiaceae</taxon>
        <taxon>Kibdelosporangium</taxon>
    </lineage>
</organism>
<dbReference type="InterPro" id="IPR041467">
    <property type="entry name" value="Sco4008_C"/>
</dbReference>
<dbReference type="SUPFAM" id="SSF48498">
    <property type="entry name" value="Tetracyclin repressor-like, C-terminal domain"/>
    <property type="match status" value="1"/>
</dbReference>
<evidence type="ECO:0000259" key="3">
    <source>
        <dbReference type="PROSITE" id="PS50977"/>
    </source>
</evidence>
<feature type="domain" description="HTH tetR-type" evidence="3">
    <location>
        <begin position="8"/>
        <end position="68"/>
    </location>
</feature>
<dbReference type="Proteomes" id="UP001519332">
    <property type="component" value="Unassembled WGS sequence"/>
</dbReference>
<reference evidence="4 5" key="1">
    <citation type="submission" date="2021-03" db="EMBL/GenBank/DDBJ databases">
        <title>Sequencing the genomes of 1000 actinobacteria strains.</title>
        <authorList>
            <person name="Klenk H.-P."/>
        </authorList>
    </citation>
    <scope>NUCLEOTIDE SEQUENCE [LARGE SCALE GENOMIC DNA]</scope>
    <source>
        <strain evidence="4 5">DSM 46670</strain>
    </source>
</reference>
<name>A0ABS4U188_9PSEU</name>
<evidence type="ECO:0000256" key="1">
    <source>
        <dbReference type="ARBA" id="ARBA00023125"/>
    </source>
</evidence>
<proteinExistence type="predicted"/>
<dbReference type="Gene3D" id="1.10.357.10">
    <property type="entry name" value="Tetracycline Repressor, domain 2"/>
    <property type="match status" value="1"/>
</dbReference>
<dbReference type="RefSeq" id="WP_209647037.1">
    <property type="nucleotide sequence ID" value="NZ_JAGINW010000001.1"/>
</dbReference>
<dbReference type="InterPro" id="IPR001647">
    <property type="entry name" value="HTH_TetR"/>
</dbReference>
<dbReference type="PROSITE" id="PS50977">
    <property type="entry name" value="HTH_TETR_2"/>
    <property type="match status" value="1"/>
</dbReference>
<dbReference type="Pfam" id="PF17926">
    <property type="entry name" value="TetR_C_21"/>
    <property type="match status" value="1"/>
</dbReference>
<dbReference type="EMBL" id="JAGINW010000001">
    <property type="protein sequence ID" value="MBP2330424.1"/>
    <property type="molecule type" value="Genomic_DNA"/>
</dbReference>
<evidence type="ECO:0000256" key="2">
    <source>
        <dbReference type="PROSITE-ProRule" id="PRU00335"/>
    </source>
</evidence>